<feature type="region of interest" description="Disordered" evidence="1">
    <location>
        <begin position="30"/>
        <end position="59"/>
    </location>
</feature>
<protein>
    <recommendedName>
        <fullName evidence="5">Lipoprotein</fullName>
    </recommendedName>
</protein>
<proteinExistence type="predicted"/>
<accession>A0A1G9N103</accession>
<evidence type="ECO:0000256" key="1">
    <source>
        <dbReference type="SAM" id="MobiDB-lite"/>
    </source>
</evidence>
<evidence type="ECO:0000313" key="4">
    <source>
        <dbReference type="Proteomes" id="UP000182347"/>
    </source>
</evidence>
<evidence type="ECO:0000313" key="3">
    <source>
        <dbReference type="EMBL" id="SDL80034.1"/>
    </source>
</evidence>
<dbReference type="RefSeq" id="WP_074597550.1">
    <property type="nucleotide sequence ID" value="NZ_FNHF01000001.1"/>
</dbReference>
<reference evidence="4" key="1">
    <citation type="submission" date="2016-10" db="EMBL/GenBank/DDBJ databases">
        <authorList>
            <person name="Varghese N."/>
            <person name="Submissions S."/>
        </authorList>
    </citation>
    <scope>NUCLEOTIDE SEQUENCE [LARGE SCALE GENOMIC DNA]</scope>
    <source>
        <strain evidence="4">CGMCC 1.6199</strain>
    </source>
</reference>
<feature type="compositionally biased region" description="Basic and acidic residues" evidence="1">
    <location>
        <begin position="31"/>
        <end position="51"/>
    </location>
</feature>
<organism evidence="3 4">
    <name type="scientific">Sediminibacillus halophilus</name>
    <dbReference type="NCBI Taxonomy" id="482461"/>
    <lineage>
        <taxon>Bacteria</taxon>
        <taxon>Bacillati</taxon>
        <taxon>Bacillota</taxon>
        <taxon>Bacilli</taxon>
        <taxon>Bacillales</taxon>
        <taxon>Bacillaceae</taxon>
        <taxon>Sediminibacillus</taxon>
    </lineage>
</organism>
<dbReference type="AlphaFoldDB" id="A0A1G9N103"/>
<evidence type="ECO:0008006" key="5">
    <source>
        <dbReference type="Google" id="ProtNLM"/>
    </source>
</evidence>
<evidence type="ECO:0000256" key="2">
    <source>
        <dbReference type="SAM" id="SignalP"/>
    </source>
</evidence>
<sequence>MRAGLLLLIGLLFVMVVAACSDDDTQPVMVKSEEQADATEKKPVLVEKETEEKDEDSGQEEMLLEFTLPNEQVVIDLNQVTILKHYLSAVADRDAEIEDMALTRVDIPDKDTIYLLEFSCREDSCSYLLLNQQEEGGSYLAADLAMFKSASISPENDLLLLLFNRKDTGLKPEISKDKMVIIDLEQMSRQRTLMDNGEPFKNEYHWPILSASWKNNQVLTVTVPAISDTEESLKTWYQSDQPTKTIELTVE</sequence>
<keyword evidence="2" id="KW-0732">Signal</keyword>
<keyword evidence="4" id="KW-1185">Reference proteome</keyword>
<dbReference type="Proteomes" id="UP000182347">
    <property type="component" value="Unassembled WGS sequence"/>
</dbReference>
<dbReference type="EMBL" id="FNHF01000001">
    <property type="protein sequence ID" value="SDL80034.1"/>
    <property type="molecule type" value="Genomic_DNA"/>
</dbReference>
<feature type="signal peptide" evidence="2">
    <location>
        <begin position="1"/>
        <end position="18"/>
    </location>
</feature>
<dbReference type="PROSITE" id="PS51257">
    <property type="entry name" value="PROKAR_LIPOPROTEIN"/>
    <property type="match status" value="1"/>
</dbReference>
<gene>
    <name evidence="3" type="ORF">SAMN05216244_0802</name>
</gene>
<feature type="chain" id="PRO_5038411864" description="Lipoprotein" evidence="2">
    <location>
        <begin position="19"/>
        <end position="251"/>
    </location>
</feature>
<name>A0A1G9N103_9BACI</name>
<dbReference type="OrthoDB" id="2829902at2"/>